<evidence type="ECO:0000256" key="1">
    <source>
        <dbReference type="SAM" id="MobiDB-lite"/>
    </source>
</evidence>
<dbReference type="EMBL" id="LN899819">
    <property type="protein sequence ID" value="CUV12780.1"/>
    <property type="molecule type" value="Genomic_DNA"/>
</dbReference>
<sequence>MKLLQTRRGAVATSAQLLLAALSVALISGCDTVNEVMQPDRIDYKSQARKGPTLEVPPDLTSVQADRRYAAPDSGTTTLSAYTSAAPKVTTPGAGADNVLPAVSDMRIERDGNQRWLVVKTTPDTLWPQLRTFWQELGFLLVIDSPETGIMETDWAENRAKIPQDIIRRTVGKVFDGLYSTSERDKFRTRIEKGPDGTVEVYISHRGAQEQLVGSSKDQTVWTPRPADPELEAEFLSRLMQRLGASKEGAQQKLAQAKATHPVEDGAKAEPAPRTGPSLLTQANGQPVLQVPEPFDRAWRTVGLALDRVNFTVDDRDRTQGVYFVRYADTRAEANAPGFFSRLFSGTKIEDLKRAKRYRVVVKDGGASSTVLVQNDDGSAQTGDIGKRILSLLDEQRIALAAAAETGESHCHRPPR</sequence>
<name>A0A0S4TS08_RALSL</name>
<evidence type="ECO:0000256" key="2">
    <source>
        <dbReference type="SAM" id="SignalP"/>
    </source>
</evidence>
<accession>A0A0S4TS08</accession>
<dbReference type="InterPro" id="IPR042268">
    <property type="entry name" value="BamC_C"/>
</dbReference>
<keyword evidence="2" id="KW-0732">Signal</keyword>
<feature type="signal peptide" evidence="2">
    <location>
        <begin position="1"/>
        <end position="25"/>
    </location>
</feature>
<proteinExistence type="predicted"/>
<gene>
    <name evidence="3" type="primary">bamC</name>
    <name evidence="3" type="ORF">RUN39_v1_410052</name>
</gene>
<dbReference type="Gene3D" id="3.30.310.170">
    <property type="entry name" value="Outer membrane protein assembly factor BamC"/>
    <property type="match status" value="1"/>
</dbReference>
<dbReference type="Pfam" id="PF06804">
    <property type="entry name" value="Lipoprotein_18"/>
    <property type="match status" value="1"/>
</dbReference>
<reference evidence="3" key="1">
    <citation type="submission" date="2015-10" db="EMBL/GenBank/DDBJ databases">
        <authorList>
            <person name="Gilbert D.G."/>
        </authorList>
    </citation>
    <scope>NUCLEOTIDE SEQUENCE</scope>
    <source>
        <strain evidence="3">Phyl III-seqv23</strain>
    </source>
</reference>
<dbReference type="InterPro" id="IPR010653">
    <property type="entry name" value="NlpB/DapX"/>
</dbReference>
<feature type="chain" id="PRO_5006628070" evidence="2">
    <location>
        <begin position="26"/>
        <end position="416"/>
    </location>
</feature>
<dbReference type="PROSITE" id="PS51257">
    <property type="entry name" value="PROKAR_LIPOPROTEIN"/>
    <property type="match status" value="1"/>
</dbReference>
<feature type="region of interest" description="Disordered" evidence="1">
    <location>
        <begin position="247"/>
        <end position="282"/>
    </location>
</feature>
<organism evidence="3">
    <name type="scientific">Ralstonia solanacearum</name>
    <name type="common">Pseudomonas solanacearum</name>
    <dbReference type="NCBI Taxonomy" id="305"/>
    <lineage>
        <taxon>Bacteria</taxon>
        <taxon>Pseudomonadati</taxon>
        <taxon>Pseudomonadota</taxon>
        <taxon>Betaproteobacteria</taxon>
        <taxon>Burkholderiales</taxon>
        <taxon>Burkholderiaceae</taxon>
        <taxon>Ralstonia</taxon>
        <taxon>Ralstonia solanacearum species complex</taxon>
    </lineage>
</organism>
<dbReference type="AlphaFoldDB" id="A0A0S4TS08"/>
<evidence type="ECO:0000313" key="3">
    <source>
        <dbReference type="EMBL" id="CUV12780.1"/>
    </source>
</evidence>
<protein>
    <submittedName>
        <fullName evidence="3">Outer membrane protein assembly factor BamC</fullName>
    </submittedName>
</protein>